<evidence type="ECO:0000313" key="2">
    <source>
        <dbReference type="RefSeq" id="XP_025410781.1"/>
    </source>
</evidence>
<dbReference type="Proteomes" id="UP000694846">
    <property type="component" value="Unplaced"/>
</dbReference>
<dbReference type="GeneID" id="112683827"/>
<sequence length="121" mass="13686">MIRVTAHILRFIAGCRGKSNPSDFLSRLELDEAALAVARSSQCQYFRTLHNELSHDRLISVKTIARLRPYIDEKGLIHVGGRISKSNLPESQKHQILLAKTSHFSLLLIRHWHDVTGHSGP</sequence>
<reference evidence="2" key="1">
    <citation type="submission" date="2025-08" db="UniProtKB">
        <authorList>
            <consortium name="RefSeq"/>
        </authorList>
    </citation>
    <scope>IDENTIFICATION</scope>
    <source>
        <tissue evidence="2">Whole body</tissue>
    </source>
</reference>
<name>A0A8B8FJW5_9HEMI</name>
<dbReference type="AlphaFoldDB" id="A0A8B8FJW5"/>
<evidence type="ECO:0000313" key="1">
    <source>
        <dbReference type="Proteomes" id="UP000694846"/>
    </source>
</evidence>
<dbReference type="PANTHER" id="PTHR47331">
    <property type="entry name" value="PHD-TYPE DOMAIN-CONTAINING PROTEIN"/>
    <property type="match status" value="1"/>
</dbReference>
<gene>
    <name evidence="2" type="primary">LOC112683827</name>
</gene>
<accession>A0A8B8FJW5</accession>
<proteinExistence type="predicted"/>
<dbReference type="RefSeq" id="XP_025410781.1">
    <property type="nucleotide sequence ID" value="XM_025554996.1"/>
</dbReference>
<dbReference type="OrthoDB" id="6629279at2759"/>
<keyword evidence="1" id="KW-1185">Reference proteome</keyword>
<protein>
    <submittedName>
        <fullName evidence="2">Uncharacterized protein LOC112683827</fullName>
    </submittedName>
</protein>
<organism evidence="1 2">
    <name type="scientific">Sipha flava</name>
    <name type="common">yellow sugarcane aphid</name>
    <dbReference type="NCBI Taxonomy" id="143950"/>
    <lineage>
        <taxon>Eukaryota</taxon>
        <taxon>Metazoa</taxon>
        <taxon>Ecdysozoa</taxon>
        <taxon>Arthropoda</taxon>
        <taxon>Hexapoda</taxon>
        <taxon>Insecta</taxon>
        <taxon>Pterygota</taxon>
        <taxon>Neoptera</taxon>
        <taxon>Paraneoptera</taxon>
        <taxon>Hemiptera</taxon>
        <taxon>Sternorrhyncha</taxon>
        <taxon>Aphidomorpha</taxon>
        <taxon>Aphidoidea</taxon>
        <taxon>Aphididae</taxon>
        <taxon>Sipha</taxon>
    </lineage>
</organism>